<feature type="transmembrane region" description="Helical" evidence="1">
    <location>
        <begin position="56"/>
        <end position="72"/>
    </location>
</feature>
<organism evidence="2">
    <name type="scientific">marine metagenome</name>
    <dbReference type="NCBI Taxonomy" id="408172"/>
    <lineage>
        <taxon>unclassified sequences</taxon>
        <taxon>metagenomes</taxon>
        <taxon>ecological metagenomes</taxon>
    </lineage>
</organism>
<feature type="transmembrane region" description="Helical" evidence="1">
    <location>
        <begin position="148"/>
        <end position="166"/>
    </location>
</feature>
<evidence type="ECO:0000256" key="1">
    <source>
        <dbReference type="SAM" id="Phobius"/>
    </source>
</evidence>
<dbReference type="EMBL" id="UINC01050474">
    <property type="protein sequence ID" value="SVB63470.1"/>
    <property type="molecule type" value="Genomic_DNA"/>
</dbReference>
<reference evidence="2" key="1">
    <citation type="submission" date="2018-05" db="EMBL/GenBank/DDBJ databases">
        <authorList>
            <person name="Lanie J.A."/>
            <person name="Ng W.-L."/>
            <person name="Kazmierczak K.M."/>
            <person name="Andrzejewski T.M."/>
            <person name="Davidsen T.M."/>
            <person name="Wayne K.J."/>
            <person name="Tettelin H."/>
            <person name="Glass J.I."/>
            <person name="Rusch D."/>
            <person name="Podicherti R."/>
            <person name="Tsui H.-C.T."/>
            <person name="Winkler M.E."/>
        </authorList>
    </citation>
    <scope>NUCLEOTIDE SEQUENCE</scope>
</reference>
<feature type="non-terminal residue" evidence="2">
    <location>
        <position position="1"/>
    </location>
</feature>
<feature type="transmembrane region" description="Helical" evidence="1">
    <location>
        <begin position="187"/>
        <end position="208"/>
    </location>
</feature>
<protein>
    <submittedName>
        <fullName evidence="2">Uncharacterized protein</fullName>
    </submittedName>
</protein>
<name>A0A382FKD3_9ZZZZ</name>
<dbReference type="AlphaFoldDB" id="A0A382FKD3"/>
<feature type="transmembrane region" description="Helical" evidence="1">
    <location>
        <begin position="124"/>
        <end position="142"/>
    </location>
</feature>
<evidence type="ECO:0000313" key="2">
    <source>
        <dbReference type="EMBL" id="SVB63470.1"/>
    </source>
</evidence>
<proteinExistence type="predicted"/>
<keyword evidence="1" id="KW-0812">Transmembrane</keyword>
<sequence>LSAFASTFVLEKMLVKSIMGYALAAVIAYVLWIVIERLIDEKADKVPSKHKKYWRVAQWGTTAFLWYTWLSHDIANVAVFLPRALSIEWMVFVSVVFVGFLGYTLYEKGGKIQEIVLEKTGTRYVRSATLINLVYAFILLFFKEYNDIPMSTTWVFVGLLCGRELAISSIMENYKFKYVFPIIGRDFLKMMIGLIVSVGIVLAIHYVIVPNGLYYN</sequence>
<feature type="transmembrane region" description="Helical" evidence="1">
    <location>
        <begin position="84"/>
        <end position="103"/>
    </location>
</feature>
<accession>A0A382FKD3</accession>
<feature type="transmembrane region" description="Helical" evidence="1">
    <location>
        <begin position="18"/>
        <end position="35"/>
    </location>
</feature>
<keyword evidence="1" id="KW-0472">Membrane</keyword>
<gene>
    <name evidence="2" type="ORF">METZ01_LOCUS216324</name>
</gene>
<keyword evidence="1" id="KW-1133">Transmembrane helix</keyword>